<dbReference type="Proteomes" id="UP000214365">
    <property type="component" value="Unassembled WGS sequence"/>
</dbReference>
<evidence type="ECO:0008006" key="4">
    <source>
        <dbReference type="Google" id="ProtNLM"/>
    </source>
</evidence>
<evidence type="ECO:0000313" key="2">
    <source>
        <dbReference type="EMBL" id="OKL58387.1"/>
    </source>
</evidence>
<dbReference type="OrthoDB" id="5592486at2759"/>
<evidence type="ECO:0000313" key="3">
    <source>
        <dbReference type="Proteomes" id="UP000214365"/>
    </source>
</evidence>
<keyword evidence="3" id="KW-1185">Reference proteome</keyword>
<dbReference type="SUPFAM" id="SSF53474">
    <property type="entry name" value="alpha/beta-Hydrolases"/>
    <property type="match status" value="1"/>
</dbReference>
<comment type="caution">
    <text evidence="2">The sequence shown here is derived from an EMBL/GenBank/DDBJ whole genome shotgun (WGS) entry which is preliminary data.</text>
</comment>
<proteinExistence type="predicted"/>
<dbReference type="Gene3D" id="3.40.50.1820">
    <property type="entry name" value="alpha/beta hydrolase"/>
    <property type="match status" value="1"/>
</dbReference>
<gene>
    <name evidence="2" type="ORF">UA08_06198</name>
</gene>
<dbReference type="STRING" id="1441469.A0A225AY23"/>
<dbReference type="GeneID" id="31005954"/>
<dbReference type="EMBL" id="LFMY01000009">
    <property type="protein sequence ID" value="OKL58387.1"/>
    <property type="molecule type" value="Genomic_DNA"/>
</dbReference>
<sequence>MKLPSPYRHHTTTTTTTEHGSLAAMRLPRINVGHRPFSTCHSLRKQHDATDPRFSSLGKLIEDKFAHIQEDYQCPKNTIVLAHGLLGFNEIRLAGSLFPPIQYWHGIEHALSMKGIKVITATVPPYGSIENRAKALVRHIAAGAKGHDVNIIAGSVIADCFMKQVDASVLIGLFPKVSRVRRLSRSFDRIHFDAQAFSQLTRRYLEEEFNPNVPDIEDVRYFSYGAMFQPGLLNIFRPFHQLLEEAEGPNDGLVSVASSKWGGDLGYKGTLVGVSHLDLINWTNRVQWLVGELTGNKRKFNAIAFYLDIAGELCPCTC</sequence>
<dbReference type="InterPro" id="IPR029058">
    <property type="entry name" value="AB_hydrolase_fold"/>
</dbReference>
<feature type="region of interest" description="Disordered" evidence="1">
    <location>
        <begin position="1"/>
        <end position="20"/>
    </location>
</feature>
<dbReference type="RefSeq" id="XP_020118508.1">
    <property type="nucleotide sequence ID" value="XM_020268495.1"/>
</dbReference>
<protein>
    <recommendedName>
        <fullName evidence="4">Triacylglycerol lipase</fullName>
    </recommendedName>
</protein>
<name>A0A225AY23_TALAT</name>
<organism evidence="2 3">
    <name type="scientific">Talaromyces atroroseus</name>
    <dbReference type="NCBI Taxonomy" id="1441469"/>
    <lineage>
        <taxon>Eukaryota</taxon>
        <taxon>Fungi</taxon>
        <taxon>Dikarya</taxon>
        <taxon>Ascomycota</taxon>
        <taxon>Pezizomycotina</taxon>
        <taxon>Eurotiomycetes</taxon>
        <taxon>Eurotiomycetidae</taxon>
        <taxon>Eurotiales</taxon>
        <taxon>Trichocomaceae</taxon>
        <taxon>Talaromyces</taxon>
        <taxon>Talaromyces sect. Trachyspermi</taxon>
    </lineage>
</organism>
<accession>A0A225AY23</accession>
<evidence type="ECO:0000256" key="1">
    <source>
        <dbReference type="SAM" id="MobiDB-lite"/>
    </source>
</evidence>
<reference evidence="2 3" key="1">
    <citation type="submission" date="2015-06" db="EMBL/GenBank/DDBJ databases">
        <title>Talaromyces atroroseus IBT 11181 draft genome.</title>
        <authorList>
            <person name="Rasmussen K.B."/>
            <person name="Rasmussen S."/>
            <person name="Petersen B."/>
            <person name="Sicheritz-Ponten T."/>
            <person name="Mortensen U.H."/>
            <person name="Thrane U."/>
        </authorList>
    </citation>
    <scope>NUCLEOTIDE SEQUENCE [LARGE SCALE GENOMIC DNA]</scope>
    <source>
        <strain evidence="2 3">IBT 11181</strain>
    </source>
</reference>
<dbReference type="AlphaFoldDB" id="A0A225AY23"/>